<keyword evidence="2" id="KW-1185">Reference proteome</keyword>
<evidence type="ECO:0000313" key="1">
    <source>
        <dbReference type="EMBL" id="GFO12621.1"/>
    </source>
</evidence>
<name>A0AAV4AWP2_9GAST</name>
<accession>A0AAV4AWP2</accession>
<comment type="caution">
    <text evidence="1">The sequence shown here is derived from an EMBL/GenBank/DDBJ whole genome shotgun (WGS) entry which is preliminary data.</text>
</comment>
<organism evidence="1 2">
    <name type="scientific">Plakobranchus ocellatus</name>
    <dbReference type="NCBI Taxonomy" id="259542"/>
    <lineage>
        <taxon>Eukaryota</taxon>
        <taxon>Metazoa</taxon>
        <taxon>Spiralia</taxon>
        <taxon>Lophotrochozoa</taxon>
        <taxon>Mollusca</taxon>
        <taxon>Gastropoda</taxon>
        <taxon>Heterobranchia</taxon>
        <taxon>Euthyneura</taxon>
        <taxon>Panpulmonata</taxon>
        <taxon>Sacoglossa</taxon>
        <taxon>Placobranchoidea</taxon>
        <taxon>Plakobranchidae</taxon>
        <taxon>Plakobranchus</taxon>
    </lineage>
</organism>
<dbReference type="EMBL" id="BLXT01004434">
    <property type="protein sequence ID" value="GFO12621.1"/>
    <property type="molecule type" value="Genomic_DNA"/>
</dbReference>
<gene>
    <name evidence="1" type="ORF">PoB_003912600</name>
</gene>
<dbReference type="Proteomes" id="UP000735302">
    <property type="component" value="Unassembled WGS sequence"/>
</dbReference>
<dbReference type="AlphaFoldDB" id="A0AAV4AWP2"/>
<evidence type="ECO:0000313" key="2">
    <source>
        <dbReference type="Proteomes" id="UP000735302"/>
    </source>
</evidence>
<sequence length="152" mass="16617">MGSLHCLPQPPSMLPGLYSNNLLSAFIASHNHHPCSPASTLPTYGKLLLLATTTIRAPWPLLCQLIVSLHFLPQPPCVRPGIYSANLWSAFIACHNHHPRALASTLPIYGQPSLLAKKTIHSKWPVLCQHNITLHCLPQPPSVLPGFYSANL</sequence>
<protein>
    <submittedName>
        <fullName evidence="1">Uncharacterized protein</fullName>
    </submittedName>
</protein>
<proteinExistence type="predicted"/>
<reference evidence="1 2" key="1">
    <citation type="journal article" date="2021" name="Elife">
        <title>Chloroplast acquisition without the gene transfer in kleptoplastic sea slugs, Plakobranchus ocellatus.</title>
        <authorList>
            <person name="Maeda T."/>
            <person name="Takahashi S."/>
            <person name="Yoshida T."/>
            <person name="Shimamura S."/>
            <person name="Takaki Y."/>
            <person name="Nagai Y."/>
            <person name="Toyoda A."/>
            <person name="Suzuki Y."/>
            <person name="Arimoto A."/>
            <person name="Ishii H."/>
            <person name="Satoh N."/>
            <person name="Nishiyama T."/>
            <person name="Hasebe M."/>
            <person name="Maruyama T."/>
            <person name="Minagawa J."/>
            <person name="Obokata J."/>
            <person name="Shigenobu S."/>
        </authorList>
    </citation>
    <scope>NUCLEOTIDE SEQUENCE [LARGE SCALE GENOMIC DNA]</scope>
</reference>